<dbReference type="GO" id="GO:0006935">
    <property type="term" value="P:chemotaxis"/>
    <property type="evidence" value="ECO:0007669"/>
    <property type="project" value="UniProtKB-KW"/>
</dbReference>
<dbReference type="GO" id="GO:0004888">
    <property type="term" value="F:transmembrane signaling receptor activity"/>
    <property type="evidence" value="ECO:0007669"/>
    <property type="project" value="InterPro"/>
</dbReference>
<keyword evidence="3" id="KW-0807">Transducer</keyword>
<evidence type="ECO:0000256" key="5">
    <source>
        <dbReference type="SAM" id="Phobius"/>
    </source>
</evidence>
<accession>A0A549TDG5</accession>
<dbReference type="AlphaFoldDB" id="A0A549TDG5"/>
<evidence type="ECO:0000256" key="1">
    <source>
        <dbReference type="ARBA" id="ARBA00022500"/>
    </source>
</evidence>
<dbReference type="PRINTS" id="PR00260">
    <property type="entry name" value="CHEMTRNSDUCR"/>
</dbReference>
<dbReference type="GO" id="GO:0007165">
    <property type="term" value="P:signal transduction"/>
    <property type="evidence" value="ECO:0007669"/>
    <property type="project" value="UniProtKB-KW"/>
</dbReference>
<comment type="caution">
    <text evidence="8">The sequence shown here is derived from an EMBL/GenBank/DDBJ whole genome shotgun (WGS) entry which is preliminary data.</text>
</comment>
<reference evidence="8 9" key="1">
    <citation type="submission" date="2019-07" db="EMBL/GenBank/DDBJ databases">
        <title>Ln-dependent methylotrophs.</title>
        <authorList>
            <person name="Tani A."/>
        </authorList>
    </citation>
    <scope>NUCLEOTIDE SEQUENCE [LARGE SCALE GENOMIC DNA]</scope>
    <source>
        <strain evidence="8 9">SM12</strain>
    </source>
</reference>
<dbReference type="PROSITE" id="PS50885">
    <property type="entry name" value="HAMP"/>
    <property type="match status" value="2"/>
</dbReference>
<dbReference type="GO" id="GO:0016020">
    <property type="term" value="C:membrane"/>
    <property type="evidence" value="ECO:0007669"/>
    <property type="project" value="InterPro"/>
</dbReference>
<feature type="domain" description="HAMP" evidence="7">
    <location>
        <begin position="291"/>
        <end position="343"/>
    </location>
</feature>
<dbReference type="SUPFAM" id="SSF158472">
    <property type="entry name" value="HAMP domain-like"/>
    <property type="match status" value="1"/>
</dbReference>
<name>A0A549TDG5_9HYPH</name>
<proteinExistence type="inferred from homology"/>
<keyword evidence="5" id="KW-0472">Membrane</keyword>
<dbReference type="PANTHER" id="PTHR43531:SF11">
    <property type="entry name" value="METHYL-ACCEPTING CHEMOTAXIS PROTEIN 3"/>
    <property type="match status" value="1"/>
</dbReference>
<organism evidence="8 9">
    <name type="scientific">Rhizobium straminoryzae</name>
    <dbReference type="NCBI Taxonomy" id="1387186"/>
    <lineage>
        <taxon>Bacteria</taxon>
        <taxon>Pseudomonadati</taxon>
        <taxon>Pseudomonadota</taxon>
        <taxon>Alphaproteobacteria</taxon>
        <taxon>Hyphomicrobiales</taxon>
        <taxon>Rhizobiaceae</taxon>
        <taxon>Rhizobium/Agrobacterium group</taxon>
        <taxon>Rhizobium</taxon>
    </lineage>
</organism>
<feature type="coiled-coil region" evidence="4">
    <location>
        <begin position="247"/>
        <end position="293"/>
    </location>
</feature>
<comment type="similarity">
    <text evidence="2">Belongs to the methyl-accepting chemotaxis (MCP) protein family.</text>
</comment>
<dbReference type="SMART" id="SM00304">
    <property type="entry name" value="HAMP"/>
    <property type="match status" value="2"/>
</dbReference>
<evidence type="ECO:0000256" key="4">
    <source>
        <dbReference type="SAM" id="Coils"/>
    </source>
</evidence>
<keyword evidence="4" id="KW-0175">Coiled coil</keyword>
<dbReference type="RefSeq" id="WP_143124484.1">
    <property type="nucleotide sequence ID" value="NZ_VJMG01000016.1"/>
</dbReference>
<dbReference type="InterPro" id="IPR003660">
    <property type="entry name" value="HAMP_dom"/>
</dbReference>
<dbReference type="InterPro" id="IPR004089">
    <property type="entry name" value="MCPsignal_dom"/>
</dbReference>
<evidence type="ECO:0000256" key="2">
    <source>
        <dbReference type="ARBA" id="ARBA00029447"/>
    </source>
</evidence>
<dbReference type="SUPFAM" id="SSF58104">
    <property type="entry name" value="Methyl-accepting chemotaxis protein (MCP) signaling domain"/>
    <property type="match status" value="1"/>
</dbReference>
<evidence type="ECO:0000313" key="8">
    <source>
        <dbReference type="EMBL" id="TRL40090.1"/>
    </source>
</evidence>
<feature type="transmembrane region" description="Helical" evidence="5">
    <location>
        <begin position="188"/>
        <end position="208"/>
    </location>
</feature>
<dbReference type="InterPro" id="IPR051310">
    <property type="entry name" value="MCP_chemotaxis"/>
</dbReference>
<keyword evidence="5" id="KW-1133">Transmembrane helix</keyword>
<dbReference type="SMART" id="SM00283">
    <property type="entry name" value="MA"/>
    <property type="match status" value="1"/>
</dbReference>
<evidence type="ECO:0000256" key="3">
    <source>
        <dbReference type="PROSITE-ProRule" id="PRU00284"/>
    </source>
</evidence>
<dbReference type="PANTHER" id="PTHR43531">
    <property type="entry name" value="PROTEIN ICFG"/>
    <property type="match status" value="1"/>
</dbReference>
<feature type="domain" description="HAMP" evidence="7">
    <location>
        <begin position="210"/>
        <end position="263"/>
    </location>
</feature>
<sequence>MNITISRFLGLFGLTLLLSLGLAIGVLLYSLQQLKVDGPEYERVVDAKDLIADILPPPMFLVEAYLTATETARHPDETDANIEILKKLRQDYDTRMAVWAGKDLPPEIRTHLDTKVKPAAEAFWDLLFRRIVPQFNLAKNDGRDTNLAPLRRQFQVQRAAVVELVALSEAYQKSVEARARKADITYRLSAYAASLLAFLALIGGLFLFRRMAITPMRDMDRYMTALAGGDYQTAVPHLKRRDEVGEMAKAVAHFRKAALEKQALEEEARRQAEQAAAERNNRLSAEIERAETLNKVIGELGAGLDRLSRFNIHDTLDQPFQAEFEVLRQNFNRSLAVFQQTMRRVLGKADEIRANAESLDGSADNLARRTEQQAAALEETAAALDQITSKVASSNELTRTTRVKSSHARDNVGRSAGVVREAIAAMSRIEEASRQIGSITGVIDEIAFQTNLLALNAGVEAARAGEAGKGFAVVAQEVRALAQRSAAAAQEISTLIAHSNREVAGGVDLVSRTGQSLQEIEGDIVSIATDIETISQSTSEQSDVLQAINTSVNQMDQITQQNAAMVEEMNAASHSLTEEVGEMVSLVGQFIRDDNRPGQAMAPRAA</sequence>
<protein>
    <submittedName>
        <fullName evidence="8">Methyl-accepting chemotaxis protein</fullName>
    </submittedName>
</protein>
<dbReference type="PROSITE" id="PS50111">
    <property type="entry name" value="CHEMOTAXIS_TRANSDUC_2"/>
    <property type="match status" value="1"/>
</dbReference>
<evidence type="ECO:0000259" key="6">
    <source>
        <dbReference type="PROSITE" id="PS50111"/>
    </source>
</evidence>
<keyword evidence="1" id="KW-0145">Chemotaxis</keyword>
<gene>
    <name evidence="8" type="ORF">FNA46_07420</name>
</gene>
<dbReference type="CDD" id="cd06225">
    <property type="entry name" value="HAMP"/>
    <property type="match status" value="1"/>
</dbReference>
<keyword evidence="9" id="KW-1185">Reference proteome</keyword>
<feature type="domain" description="Methyl-accepting transducer" evidence="6">
    <location>
        <begin position="348"/>
        <end position="577"/>
    </location>
</feature>
<dbReference type="Pfam" id="PF00015">
    <property type="entry name" value="MCPsignal"/>
    <property type="match status" value="1"/>
</dbReference>
<dbReference type="Proteomes" id="UP000316801">
    <property type="component" value="Unassembled WGS sequence"/>
</dbReference>
<dbReference type="Gene3D" id="1.10.287.950">
    <property type="entry name" value="Methyl-accepting chemotaxis protein"/>
    <property type="match status" value="1"/>
</dbReference>
<dbReference type="EMBL" id="VJMG01000016">
    <property type="protein sequence ID" value="TRL40090.1"/>
    <property type="molecule type" value="Genomic_DNA"/>
</dbReference>
<keyword evidence="5" id="KW-0812">Transmembrane</keyword>
<dbReference type="InterPro" id="IPR004090">
    <property type="entry name" value="Chemotax_Me-accpt_rcpt"/>
</dbReference>
<evidence type="ECO:0000313" key="9">
    <source>
        <dbReference type="Proteomes" id="UP000316801"/>
    </source>
</evidence>
<dbReference type="Pfam" id="PF00672">
    <property type="entry name" value="HAMP"/>
    <property type="match status" value="1"/>
</dbReference>
<dbReference type="Gene3D" id="1.10.8.500">
    <property type="entry name" value="HAMP domain in histidine kinase"/>
    <property type="match status" value="1"/>
</dbReference>
<evidence type="ECO:0000259" key="7">
    <source>
        <dbReference type="PROSITE" id="PS50885"/>
    </source>
</evidence>